<dbReference type="PANTHER" id="PTHR43476:SF5">
    <property type="entry name" value="FAD-DEPENDENT MONOOXYGENASE"/>
    <property type="match status" value="1"/>
</dbReference>
<dbReference type="PANTHER" id="PTHR43476">
    <property type="entry name" value="3-(3-HYDROXY-PHENYL)PROPIONATE/3-HYDROXYCINNAMIC ACID HYDROXYLASE"/>
    <property type="match status" value="1"/>
</dbReference>
<evidence type="ECO:0000313" key="4">
    <source>
        <dbReference type="EMBL" id="GAA4997340.1"/>
    </source>
</evidence>
<dbReference type="InterPro" id="IPR002938">
    <property type="entry name" value="FAD-bd"/>
</dbReference>
<dbReference type="Gene3D" id="3.50.50.60">
    <property type="entry name" value="FAD/NAD(P)-binding domain"/>
    <property type="match status" value="2"/>
</dbReference>
<proteinExistence type="predicted"/>
<reference evidence="5" key="1">
    <citation type="journal article" date="2019" name="Int. J. Syst. Evol. Microbiol.">
        <title>The Global Catalogue of Microorganisms (GCM) 10K type strain sequencing project: providing services to taxonomists for standard genome sequencing and annotation.</title>
        <authorList>
            <consortium name="The Broad Institute Genomics Platform"/>
            <consortium name="The Broad Institute Genome Sequencing Center for Infectious Disease"/>
            <person name="Wu L."/>
            <person name="Ma J."/>
        </authorList>
    </citation>
    <scope>NUCLEOTIDE SEQUENCE [LARGE SCALE GENOMIC DNA]</scope>
    <source>
        <strain evidence="5">JCM 17657</strain>
    </source>
</reference>
<dbReference type="InterPro" id="IPR050631">
    <property type="entry name" value="PheA/TfdB_FAD_monoxygenase"/>
</dbReference>
<comment type="caution">
    <text evidence="4">The sequence shown here is derived from an EMBL/GenBank/DDBJ whole genome shotgun (WGS) entry which is preliminary data.</text>
</comment>
<dbReference type="RefSeq" id="WP_226029852.1">
    <property type="nucleotide sequence ID" value="NZ_BAABIV010000018.1"/>
</dbReference>
<accession>A0ABP9IG76</accession>
<dbReference type="InterPro" id="IPR036188">
    <property type="entry name" value="FAD/NAD-bd_sf"/>
</dbReference>
<dbReference type="Pfam" id="PF01494">
    <property type="entry name" value="FAD_binding_3"/>
    <property type="match status" value="1"/>
</dbReference>
<dbReference type="Proteomes" id="UP001500610">
    <property type="component" value="Unassembled WGS sequence"/>
</dbReference>
<dbReference type="PRINTS" id="PR00420">
    <property type="entry name" value="RNGMNOXGNASE"/>
</dbReference>
<sequence length="454" mass="48615">MTSGLGTGRPPDTAFDTDVLICGAGVAGTAAACALGQLGLRVTLVDKRRTQPPLWKGEVLQPGSLDSLHTWGSLGHLEARRAVRLSRLVARTADGEELMAMDFATLGGERPWMLAHGYSTILECMAATLGPTVRLRRGVLVKELARDGGGRVSGVRAVVDGAAVDIRARLVVAADGMSSRLRGLAGIDAEPVAYDHRLLSFELPGTLPVDDEVSAHVTDRGLVMLYPLPDARIRVYVQVGADELRGAGPAGLRRWCAGLVDQVPALRPIAGLLEEHLEHRQLMPVWHYRAPALVRPGIVLLGEAAHVVHPLAAQGMNTSIDEAQGLAARLANVDVADGAAVDRALRGYEDDRMSRIEAVHAMSHNAARMMTSTSRGGRIVGRRLMRGTARSRRLSHLITYNMSGLGMRPLTRFDRLVQLGVVPDLRARSFTPPRSAGHRAGSGTPAGRDNGQRD</sequence>
<dbReference type="SUPFAM" id="SSF51905">
    <property type="entry name" value="FAD/NAD(P)-binding domain"/>
    <property type="match status" value="1"/>
</dbReference>
<keyword evidence="1" id="KW-0560">Oxidoreductase</keyword>
<protein>
    <recommendedName>
        <fullName evidence="3">FAD-binding domain-containing protein</fullName>
    </recommendedName>
</protein>
<evidence type="ECO:0000313" key="5">
    <source>
        <dbReference type="Proteomes" id="UP001500610"/>
    </source>
</evidence>
<evidence type="ECO:0000256" key="1">
    <source>
        <dbReference type="ARBA" id="ARBA00023002"/>
    </source>
</evidence>
<evidence type="ECO:0000256" key="2">
    <source>
        <dbReference type="SAM" id="MobiDB-lite"/>
    </source>
</evidence>
<dbReference type="EMBL" id="BAABIV010000018">
    <property type="protein sequence ID" value="GAA4997340.1"/>
    <property type="molecule type" value="Genomic_DNA"/>
</dbReference>
<feature type="domain" description="FAD-binding" evidence="3">
    <location>
        <begin position="16"/>
        <end position="360"/>
    </location>
</feature>
<evidence type="ECO:0000259" key="3">
    <source>
        <dbReference type="Pfam" id="PF01494"/>
    </source>
</evidence>
<keyword evidence="5" id="KW-1185">Reference proteome</keyword>
<name>A0ABP9IG76_9ACTN</name>
<feature type="region of interest" description="Disordered" evidence="2">
    <location>
        <begin position="427"/>
        <end position="454"/>
    </location>
</feature>
<organism evidence="4 5">
    <name type="scientific">Streptomyces hyderabadensis</name>
    <dbReference type="NCBI Taxonomy" id="598549"/>
    <lineage>
        <taxon>Bacteria</taxon>
        <taxon>Bacillati</taxon>
        <taxon>Actinomycetota</taxon>
        <taxon>Actinomycetes</taxon>
        <taxon>Kitasatosporales</taxon>
        <taxon>Streptomycetaceae</taxon>
        <taxon>Streptomyces</taxon>
    </lineage>
</organism>
<gene>
    <name evidence="4" type="ORF">GCM10023257_45130</name>
</gene>